<dbReference type="GO" id="GO:0006351">
    <property type="term" value="P:DNA-templated transcription"/>
    <property type="evidence" value="ECO:0007669"/>
    <property type="project" value="InterPro"/>
</dbReference>
<dbReference type="GO" id="GO:0000981">
    <property type="term" value="F:DNA-binding transcription factor activity, RNA polymerase II-specific"/>
    <property type="evidence" value="ECO:0007669"/>
    <property type="project" value="InterPro"/>
</dbReference>
<dbReference type="InterPro" id="IPR001138">
    <property type="entry name" value="Zn2Cys6_DnaBD"/>
</dbReference>
<accession>C0NZN0</accession>
<evidence type="ECO:0000313" key="8">
    <source>
        <dbReference type="EMBL" id="EEH03278.1"/>
    </source>
</evidence>
<dbReference type="AlphaFoldDB" id="C0NZN0"/>
<evidence type="ECO:0000256" key="3">
    <source>
        <dbReference type="ARBA" id="ARBA00023125"/>
    </source>
</evidence>
<dbReference type="PANTHER" id="PTHR47424:SF6">
    <property type="entry name" value="PROLINE UTILIZATION TRANS-ACTIVATOR"/>
    <property type="match status" value="1"/>
</dbReference>
<dbReference type="GO" id="GO:0003677">
    <property type="term" value="F:DNA binding"/>
    <property type="evidence" value="ECO:0007669"/>
    <property type="project" value="UniProtKB-KW"/>
</dbReference>
<dbReference type="SMART" id="SM00066">
    <property type="entry name" value="GAL4"/>
    <property type="match status" value="1"/>
</dbReference>
<dbReference type="SUPFAM" id="SSF57701">
    <property type="entry name" value="Zn2/Cys6 DNA-binding domain"/>
    <property type="match status" value="1"/>
</dbReference>
<dbReference type="PANTHER" id="PTHR47424">
    <property type="entry name" value="REGULATORY PROTEIN GAL4"/>
    <property type="match status" value="1"/>
</dbReference>
<dbReference type="Pfam" id="PF04082">
    <property type="entry name" value="Fungal_trans"/>
    <property type="match status" value="1"/>
</dbReference>
<feature type="compositionally biased region" description="Basic and acidic residues" evidence="6">
    <location>
        <begin position="195"/>
        <end position="204"/>
    </location>
</feature>
<dbReference type="Gene3D" id="4.10.240.10">
    <property type="entry name" value="Zn(2)-C6 fungal-type DNA-binding domain"/>
    <property type="match status" value="1"/>
</dbReference>
<evidence type="ECO:0000313" key="9">
    <source>
        <dbReference type="Proteomes" id="UP000001631"/>
    </source>
</evidence>
<dbReference type="InterPro" id="IPR051127">
    <property type="entry name" value="Fungal_SecMet_Regulators"/>
</dbReference>
<evidence type="ECO:0000259" key="7">
    <source>
        <dbReference type="PROSITE" id="PS50048"/>
    </source>
</evidence>
<dbReference type="GO" id="GO:0008270">
    <property type="term" value="F:zinc ion binding"/>
    <property type="evidence" value="ECO:0007669"/>
    <property type="project" value="InterPro"/>
</dbReference>
<organism evidence="8 9">
    <name type="scientific">Ajellomyces capsulatus (strain G186AR / H82 / ATCC MYA-2454 / RMSCC 2432)</name>
    <name type="common">Darling's disease fungus</name>
    <name type="synonym">Histoplasma capsulatum</name>
    <dbReference type="NCBI Taxonomy" id="447093"/>
    <lineage>
        <taxon>Eukaryota</taxon>
        <taxon>Fungi</taxon>
        <taxon>Dikarya</taxon>
        <taxon>Ascomycota</taxon>
        <taxon>Pezizomycotina</taxon>
        <taxon>Eurotiomycetes</taxon>
        <taxon>Eurotiomycetidae</taxon>
        <taxon>Onygenales</taxon>
        <taxon>Ajellomycetaceae</taxon>
        <taxon>Histoplasma</taxon>
    </lineage>
</organism>
<dbReference type="RefSeq" id="XP_045283759.1">
    <property type="nucleotide sequence ID" value="XM_045435659.1"/>
</dbReference>
<protein>
    <recommendedName>
        <fullName evidence="7">Zn(2)-C6 fungal-type domain-containing protein</fullName>
    </recommendedName>
</protein>
<keyword evidence="3" id="KW-0238">DNA-binding</keyword>
<dbReference type="PROSITE" id="PS00463">
    <property type="entry name" value="ZN2_CY6_FUNGAL_1"/>
    <property type="match status" value="1"/>
</dbReference>
<feature type="region of interest" description="Disordered" evidence="6">
    <location>
        <begin position="180"/>
        <end position="204"/>
    </location>
</feature>
<feature type="domain" description="Zn(2)-C6 fungal-type" evidence="7">
    <location>
        <begin position="93"/>
        <end position="125"/>
    </location>
</feature>
<evidence type="ECO:0000256" key="6">
    <source>
        <dbReference type="SAM" id="MobiDB-lite"/>
    </source>
</evidence>
<keyword evidence="2" id="KW-0805">Transcription regulation</keyword>
<dbReference type="InterPro" id="IPR007219">
    <property type="entry name" value="XnlR_reg_dom"/>
</dbReference>
<dbReference type="PROSITE" id="PS50048">
    <property type="entry name" value="ZN2_CY6_FUNGAL_2"/>
    <property type="match status" value="1"/>
</dbReference>
<dbReference type="Proteomes" id="UP000001631">
    <property type="component" value="Unassembled WGS sequence"/>
</dbReference>
<sequence length="782" mass="86785">MSLASVSTAFYPVIRGITPKPAPLPVPPRLFQSSIPAFFVVALRTIWGKSAHLGWLIDARGSGEPQSTACGLLRKGKNKRRVPPDKRKRTEVSCDKCKSRKQKCDRVQGQSACRYCQLNGIACSTNLPRKQRIYGSDETLRSKLALLESLVKALVPDANLSSNDEMIKLGKSLGISLPNDGTGADVEVEEEEKGEEGGKKKEKKVANAHEEEYTVSLFPDQQGQIQYIGPSSSFELHRKLRMLLGSYVSFEFTMFGHNAADQPSTSDTSSDPQMGSGRDLRESRELSNVPSDCISLSYLLRHSDGAILDPLVDAFFDIIHSDFPVLHEGSFRESYEIWSATVSTTDPAWLCALVCVLILSHRVAPITVSNETERRWWRYVQALLPAVLFTTNLSTIQALMLSALHLHNTNHRDACWNLTGTAIRVAFAIGLHRDDVKHLQGPLRRELGKQLWWTLYAFELMQVSSYDRPSAIGDMVTSTSHLNERIIGFAGHYPQDFMKWSQQLVLLLASTCKALNQAGTGILSGEDAYRRPLSPEAGILCDLGRWKENLPLHLRLKVTDSLAPSSRRPVLLLHAQYNYVVVLIAKPALLRRATSSSKVVKVQLPQSLYTVSETCVESARALGSIMLKLEAYDQFNALTWWDIFYTLISSMALVLDIFCRVNQHGRSRDSLGSQALLRELAGLMSRQLQNPRLPGTMRTWAAVVVELNSMTERLGSMPQSTIASSEASGDRHVLDTGSPYSFPINPTGNSPIEPITSNDFNLACSPMIAGMDNKVWPTVSRK</sequence>
<dbReference type="STRING" id="447093.C0NZN0"/>
<evidence type="ECO:0000256" key="4">
    <source>
        <dbReference type="ARBA" id="ARBA00023163"/>
    </source>
</evidence>
<dbReference type="SMART" id="SM00906">
    <property type="entry name" value="Fungal_trans"/>
    <property type="match status" value="1"/>
</dbReference>
<reference evidence="8" key="1">
    <citation type="submission" date="2009-02" db="EMBL/GenBank/DDBJ databases">
        <title>The Genome Sequence of Ajellomyces capsulatus strain G186AR.</title>
        <authorList>
            <consortium name="The Broad Institute Genome Sequencing Platform"/>
            <person name="Champion M."/>
            <person name="Cuomo C."/>
            <person name="Ma L.-J."/>
            <person name="Henn M.R."/>
            <person name="Sil A."/>
            <person name="Goldman B."/>
            <person name="Young S.K."/>
            <person name="Kodira C.D."/>
            <person name="Zeng Q."/>
            <person name="Koehrsen M."/>
            <person name="Alvarado L."/>
            <person name="Berlin A."/>
            <person name="Borenstein D."/>
            <person name="Chen Z."/>
            <person name="Engels R."/>
            <person name="Freedman E."/>
            <person name="Gellesch M."/>
            <person name="Goldberg J."/>
            <person name="Griggs A."/>
            <person name="Gujja S."/>
            <person name="Heiman D."/>
            <person name="Hepburn T."/>
            <person name="Howarth C."/>
            <person name="Jen D."/>
            <person name="Larson L."/>
            <person name="Lewis B."/>
            <person name="Mehta T."/>
            <person name="Park D."/>
            <person name="Pearson M."/>
            <person name="Roberts A."/>
            <person name="Saif S."/>
            <person name="Shea T."/>
            <person name="Shenoy N."/>
            <person name="Sisk P."/>
            <person name="Stolte C."/>
            <person name="Sykes S."/>
            <person name="Walk T."/>
            <person name="White J."/>
            <person name="Yandava C."/>
            <person name="Klein B."/>
            <person name="McEwen J.G."/>
            <person name="Puccia R."/>
            <person name="Goldman G.H."/>
            <person name="Felipe M.S."/>
            <person name="Nino-Vega G."/>
            <person name="San-Blas G."/>
            <person name="Taylor J."/>
            <person name="Mendoza L."/>
            <person name="Galagan J."/>
            <person name="Nusbaum C."/>
            <person name="Birren B."/>
        </authorList>
    </citation>
    <scope>NUCLEOTIDE SEQUENCE</scope>
    <source>
        <strain evidence="8">G186AR</strain>
    </source>
</reference>
<dbReference type="InParanoid" id="C0NZN0"/>
<dbReference type="VEuPathDB" id="FungiDB:I7I50_00032"/>
<keyword evidence="9" id="KW-1185">Reference proteome</keyword>
<evidence type="ECO:0000256" key="2">
    <source>
        <dbReference type="ARBA" id="ARBA00023015"/>
    </source>
</evidence>
<gene>
    <name evidence="8" type="ORF">HCBG_08610</name>
</gene>
<dbReference type="HOGENOM" id="CLU_011777_1_0_1"/>
<dbReference type="CDD" id="cd12148">
    <property type="entry name" value="fungal_TF_MHR"/>
    <property type="match status" value="1"/>
</dbReference>
<dbReference type="InterPro" id="IPR036864">
    <property type="entry name" value="Zn2-C6_fun-type_DNA-bd_sf"/>
</dbReference>
<evidence type="ECO:0000256" key="1">
    <source>
        <dbReference type="ARBA" id="ARBA00022723"/>
    </source>
</evidence>
<feature type="compositionally biased region" description="Low complexity" evidence="6">
    <location>
        <begin position="260"/>
        <end position="273"/>
    </location>
</feature>
<evidence type="ECO:0000256" key="5">
    <source>
        <dbReference type="ARBA" id="ARBA00023242"/>
    </source>
</evidence>
<keyword evidence="1" id="KW-0479">Metal-binding</keyword>
<keyword evidence="5" id="KW-0539">Nucleus</keyword>
<feature type="region of interest" description="Disordered" evidence="6">
    <location>
        <begin position="260"/>
        <end position="286"/>
    </location>
</feature>
<name>C0NZN0_AJECG</name>
<proteinExistence type="predicted"/>
<keyword evidence="4" id="KW-0804">Transcription</keyword>
<dbReference type="GeneID" id="69041626"/>
<dbReference type="CDD" id="cd00067">
    <property type="entry name" value="GAL4"/>
    <property type="match status" value="1"/>
</dbReference>
<dbReference type="EMBL" id="GG663378">
    <property type="protein sequence ID" value="EEH03278.1"/>
    <property type="molecule type" value="Genomic_DNA"/>
</dbReference>